<dbReference type="Proteomes" id="UP000286985">
    <property type="component" value="Unassembled WGS sequence"/>
</dbReference>
<accession>A0A432XBD3</accession>
<dbReference type="EMBL" id="PIPU01000011">
    <property type="protein sequence ID" value="RUO45877.1"/>
    <property type="molecule type" value="Genomic_DNA"/>
</dbReference>
<dbReference type="STRING" id="519452.SAMN04488139_0093"/>
<comment type="caution">
    <text evidence="1">The sequence shown here is derived from an EMBL/GenBank/DDBJ whole genome shotgun (WGS) entry which is preliminary data.</text>
</comment>
<sequence>MSEGLTESEKFVNSICERAFLNLWTHPNPIGKKGKELCDCLIVCENHIVIISVKDIKYKDTGDEAGWKRWTKAAIDKSASQIWGAERWLDSSVEFTRHDGRKVELPPKEDRIVHRVSVSLGAQRRIPTKSGDLGYGIVHVCDEFSLGAIFGLLDTITDFVGFLSEVEALINRANIVFSGGGIEDLLAIYLLNNHSFPYEEADLLIIDDTVFRGFIDSDDYKAIQESYKDSYFWDKLIEHFVGDLLTDGMFEYGTNQVTDNQLALVQMALQPRGHRANLVDAFSEFLQKPELKIAARVVLAHKNTAFVFHLGPSSDRESRVQELGFRCLVVRGRLPDVQIVVGISRDKLGPSEVGYSHDIVYVDIPEWNDDFEEQVTGIQKELGYFENASWAKKPENA</sequence>
<dbReference type="AlphaFoldDB" id="A0A432XBD3"/>
<reference evidence="2" key="1">
    <citation type="journal article" date="2018" name="Front. Microbiol.">
        <title>Genome-Based Analysis Reveals the Taxonomy and Diversity of the Family Idiomarinaceae.</title>
        <authorList>
            <person name="Liu Y."/>
            <person name="Lai Q."/>
            <person name="Shao Z."/>
        </authorList>
    </citation>
    <scope>NUCLEOTIDE SEQUENCE [LARGE SCALE GENOMIC DNA]</scope>
    <source>
        <strain evidence="2">908033</strain>
    </source>
</reference>
<evidence type="ECO:0000313" key="2">
    <source>
        <dbReference type="Proteomes" id="UP000286985"/>
    </source>
</evidence>
<evidence type="ECO:0000313" key="1">
    <source>
        <dbReference type="EMBL" id="RUO45877.1"/>
    </source>
</evidence>
<proteinExistence type="predicted"/>
<gene>
    <name evidence="1" type="ORF">CWE24_12435</name>
</gene>
<evidence type="ECO:0008006" key="3">
    <source>
        <dbReference type="Google" id="ProtNLM"/>
    </source>
</evidence>
<dbReference type="RefSeq" id="WP_092842174.1">
    <property type="nucleotide sequence ID" value="NZ_FPCF01000012.1"/>
</dbReference>
<organism evidence="1 2">
    <name type="scientific">Pseudidiomarina donghaiensis</name>
    <dbReference type="NCBI Taxonomy" id="519452"/>
    <lineage>
        <taxon>Bacteria</taxon>
        <taxon>Pseudomonadati</taxon>
        <taxon>Pseudomonadota</taxon>
        <taxon>Gammaproteobacteria</taxon>
        <taxon>Alteromonadales</taxon>
        <taxon>Idiomarinaceae</taxon>
        <taxon>Pseudidiomarina</taxon>
    </lineage>
</organism>
<name>A0A432XBD3_9GAMM</name>
<protein>
    <recommendedName>
        <fullName evidence="3">NERD domain-containing protein</fullName>
    </recommendedName>
</protein>
<dbReference type="OrthoDB" id="570299at2"/>
<keyword evidence="2" id="KW-1185">Reference proteome</keyword>